<dbReference type="Proteomes" id="UP001196413">
    <property type="component" value="Unassembled WGS sequence"/>
</dbReference>
<accession>A0AAD5QMG9</accession>
<keyword evidence="1" id="KW-0732">Signal</keyword>
<keyword evidence="3" id="KW-1185">Reference proteome</keyword>
<proteinExistence type="predicted"/>
<evidence type="ECO:0000313" key="2">
    <source>
        <dbReference type="EMBL" id="KAJ1351941.1"/>
    </source>
</evidence>
<dbReference type="EMBL" id="JAHQIW010001264">
    <property type="protein sequence ID" value="KAJ1351941.1"/>
    <property type="molecule type" value="Genomic_DNA"/>
</dbReference>
<name>A0AAD5QMG9_PARTN</name>
<comment type="caution">
    <text evidence="2">The sequence shown here is derived from an EMBL/GenBank/DDBJ whole genome shotgun (WGS) entry which is preliminary data.</text>
</comment>
<evidence type="ECO:0000313" key="3">
    <source>
        <dbReference type="Proteomes" id="UP001196413"/>
    </source>
</evidence>
<evidence type="ECO:0000256" key="1">
    <source>
        <dbReference type="SAM" id="SignalP"/>
    </source>
</evidence>
<sequence>MKTVLFALIFCFAFANKPPVVSKKFKLCGNELCDEVLFKAKVKQTMNSDHEAFLSLVAGDLIDVTAVKFSDRTDLMEGRLKDGRRGNFYISAIDIGPYIDFLRNAIEIRKEMKKSVKIERILVQREFSELNEQICTSYETTIFKPLVMLKIKTLFTPINCHYQT</sequence>
<dbReference type="AlphaFoldDB" id="A0AAD5QMG9"/>
<reference evidence="2" key="1">
    <citation type="submission" date="2021-06" db="EMBL/GenBank/DDBJ databases">
        <title>Parelaphostrongylus tenuis whole genome reference sequence.</title>
        <authorList>
            <person name="Garwood T.J."/>
            <person name="Larsen P.A."/>
            <person name="Fountain-Jones N.M."/>
            <person name="Garbe J.R."/>
            <person name="Macchietto M.G."/>
            <person name="Kania S.A."/>
            <person name="Gerhold R.W."/>
            <person name="Richards J.E."/>
            <person name="Wolf T.M."/>
        </authorList>
    </citation>
    <scope>NUCLEOTIDE SEQUENCE</scope>
    <source>
        <strain evidence="2">MNPRO001-30</strain>
        <tissue evidence="2">Meninges</tissue>
    </source>
</reference>
<organism evidence="2 3">
    <name type="scientific">Parelaphostrongylus tenuis</name>
    <name type="common">Meningeal worm</name>
    <dbReference type="NCBI Taxonomy" id="148309"/>
    <lineage>
        <taxon>Eukaryota</taxon>
        <taxon>Metazoa</taxon>
        <taxon>Ecdysozoa</taxon>
        <taxon>Nematoda</taxon>
        <taxon>Chromadorea</taxon>
        <taxon>Rhabditida</taxon>
        <taxon>Rhabditina</taxon>
        <taxon>Rhabditomorpha</taxon>
        <taxon>Strongyloidea</taxon>
        <taxon>Metastrongylidae</taxon>
        <taxon>Parelaphostrongylus</taxon>
    </lineage>
</organism>
<gene>
    <name evidence="2" type="ORF">KIN20_008120</name>
</gene>
<feature type="chain" id="PRO_5042161447" evidence="1">
    <location>
        <begin position="16"/>
        <end position="164"/>
    </location>
</feature>
<protein>
    <submittedName>
        <fullName evidence="2">Uncharacterized protein</fullName>
    </submittedName>
</protein>
<feature type="signal peptide" evidence="1">
    <location>
        <begin position="1"/>
        <end position="15"/>
    </location>
</feature>